<evidence type="ECO:0008006" key="7">
    <source>
        <dbReference type="Google" id="ProtNLM"/>
    </source>
</evidence>
<reference evidence="6" key="4">
    <citation type="submission" date="2016-10" db="EMBL/GenBank/DDBJ databases">
        <authorList>
            <person name="Varghese N."/>
        </authorList>
    </citation>
    <scope>NUCLEOTIDE SEQUENCE [LARGE SCALE GENOMIC DNA]</scope>
    <source>
        <strain evidence="6">DSM 16632</strain>
    </source>
</reference>
<dbReference type="InterPro" id="IPR018676">
    <property type="entry name" value="DUF2149"/>
</dbReference>
<evidence type="ECO:0000313" key="5">
    <source>
        <dbReference type="Proteomes" id="UP000066376"/>
    </source>
</evidence>
<evidence type="ECO:0000256" key="1">
    <source>
        <dbReference type="SAM" id="MobiDB-lite"/>
    </source>
</evidence>
<dbReference type="PATRIC" id="fig|294671.3.peg.28"/>
<feature type="region of interest" description="Disordered" evidence="1">
    <location>
        <begin position="53"/>
        <end position="81"/>
    </location>
</feature>
<dbReference type="Pfam" id="PF09919">
    <property type="entry name" value="DUF2149"/>
    <property type="match status" value="1"/>
</dbReference>
<reference evidence="4" key="3">
    <citation type="submission" date="2016-10" db="EMBL/GenBank/DDBJ databases">
        <authorList>
            <person name="de Groot N.N."/>
        </authorList>
    </citation>
    <scope>NUCLEOTIDE SEQUENCE [LARGE SCALE GENOMIC DNA]</scope>
    <source>
        <strain evidence="4">DSM 16632</strain>
    </source>
</reference>
<proteinExistence type="predicted"/>
<name>A0A126QXL9_METOL</name>
<evidence type="ECO:0000313" key="4">
    <source>
        <dbReference type="EMBL" id="SFL27556.1"/>
    </source>
</evidence>
<dbReference type="OrthoDB" id="77610at2157"/>
<dbReference type="RefSeq" id="WP_067145128.1">
    <property type="nucleotide sequence ID" value="NZ_CP014265.1"/>
</dbReference>
<organism evidence="3 5">
    <name type="scientific">Methanobrevibacter olleyae</name>
    <dbReference type="NCBI Taxonomy" id="294671"/>
    <lineage>
        <taxon>Archaea</taxon>
        <taxon>Methanobacteriati</taxon>
        <taxon>Methanobacteriota</taxon>
        <taxon>Methanomada group</taxon>
        <taxon>Methanobacteria</taxon>
        <taxon>Methanobacteriales</taxon>
        <taxon>Methanobacteriaceae</taxon>
        <taxon>Methanobrevibacter</taxon>
    </lineage>
</organism>
<evidence type="ECO:0000256" key="2">
    <source>
        <dbReference type="SAM" id="Phobius"/>
    </source>
</evidence>
<keyword evidence="2" id="KW-1133">Transmembrane helix</keyword>
<reference evidence="3 5" key="1">
    <citation type="journal article" date="2016" name="Genome Announc.">
        <title>Draft Genome Sequence of the Rumen Methanogen Methanobrevibacter olleyae YLM1.</title>
        <authorList>
            <person name="Kelly W.J."/>
            <person name="Li D."/>
            <person name="Lambie S.C."/>
            <person name="Cox F."/>
            <person name="Attwood G.T."/>
            <person name="Altermann E."/>
            <person name="Leahy S.C."/>
        </authorList>
    </citation>
    <scope>NUCLEOTIDE SEQUENCE [LARGE SCALE GENOMIC DNA]</scope>
    <source>
        <strain evidence="3 5">YLM1</strain>
    </source>
</reference>
<dbReference type="KEGG" id="mol:YLM1_0028"/>
<sequence>MLRKRKHFGDDGDEDPMSGISNLSDAMLVLALGFLIFAIMALQVNPDMMAKTQESQAQQAASQVSAGEDFKSNTSAGSSLEQSGYAEVGKVYRDPDTGKLVMVQG</sequence>
<feature type="compositionally biased region" description="Low complexity" evidence="1">
    <location>
        <begin position="55"/>
        <end position="66"/>
    </location>
</feature>
<keyword evidence="2" id="KW-0812">Transmembrane</keyword>
<dbReference type="EMBL" id="FOTL01000004">
    <property type="protein sequence ID" value="SFL27556.1"/>
    <property type="molecule type" value="Genomic_DNA"/>
</dbReference>
<feature type="transmembrane region" description="Helical" evidence="2">
    <location>
        <begin position="20"/>
        <end position="42"/>
    </location>
</feature>
<dbReference type="EMBL" id="CP014265">
    <property type="protein sequence ID" value="AMK14588.1"/>
    <property type="molecule type" value="Genomic_DNA"/>
</dbReference>
<evidence type="ECO:0000313" key="3">
    <source>
        <dbReference type="EMBL" id="AMK14588.1"/>
    </source>
</evidence>
<accession>A0A126QXL9</accession>
<dbReference type="GeneID" id="28488325"/>
<gene>
    <name evidence="4" type="ORF">SAMN02910297_00425</name>
    <name evidence="3" type="ORF">YLM1_0028</name>
</gene>
<keyword evidence="2" id="KW-0472">Membrane</keyword>
<protein>
    <recommendedName>
        <fullName evidence="7">DUF2149 domain-containing protein</fullName>
    </recommendedName>
</protein>
<evidence type="ECO:0000313" key="6">
    <source>
        <dbReference type="Proteomes" id="UP000183442"/>
    </source>
</evidence>
<dbReference type="Proteomes" id="UP000183442">
    <property type="component" value="Unassembled WGS sequence"/>
</dbReference>
<keyword evidence="5" id="KW-1185">Reference proteome</keyword>
<dbReference type="STRING" id="294671.YLM1_0028"/>
<dbReference type="Proteomes" id="UP000066376">
    <property type="component" value="Chromosome"/>
</dbReference>
<reference evidence="5" key="2">
    <citation type="submission" date="2016-02" db="EMBL/GenBank/DDBJ databases">
        <title>The draft genome sequence of the rumen methanogen Methanobrevibacter olleyae YLM1.</title>
        <authorList>
            <consortium name="New Zealand Agricultural Greenhouse Gas Research Centre/Pastoral Greenhouse Gas Research Consortium"/>
            <person name="Kelly W.J."/>
            <person name="Li D."/>
            <person name="Lambie S.C."/>
            <person name="Attwood G.T."/>
            <person name="Altermann E."/>
            <person name="Leahy S.C."/>
        </authorList>
    </citation>
    <scope>NUCLEOTIDE SEQUENCE [LARGE SCALE GENOMIC DNA]</scope>
    <source>
        <strain evidence="5">YLM1</strain>
    </source>
</reference>
<feature type="compositionally biased region" description="Polar residues" evidence="1">
    <location>
        <begin position="72"/>
        <end position="81"/>
    </location>
</feature>
<dbReference type="AlphaFoldDB" id="A0A126QXL9"/>